<dbReference type="EMBL" id="JAULJQ010000005">
    <property type="protein sequence ID" value="MDO2409392.1"/>
    <property type="molecule type" value="Genomic_DNA"/>
</dbReference>
<evidence type="ECO:0008006" key="3">
    <source>
        <dbReference type="Google" id="ProtNLM"/>
    </source>
</evidence>
<dbReference type="RefSeq" id="WP_302244273.1">
    <property type="nucleotide sequence ID" value="NZ_JAULJQ010000005.1"/>
</dbReference>
<sequence>MGYELFLYDNNGKEIDFLAIKGGKEYLIAYSVAENKAYEREIAAFASLDNSRTKVLITSDEIDFSTSTVKHIKLKDFLLMDEL</sequence>
<gene>
    <name evidence="1" type="ORF">Q2362_04670</name>
</gene>
<keyword evidence="2" id="KW-1185">Reference proteome</keyword>
<name>A0ABT8TBZ1_9BACT</name>
<organism evidence="1 2">
    <name type="scientific">Campylobacter magnus</name>
    <dbReference type="NCBI Taxonomy" id="3026462"/>
    <lineage>
        <taxon>Bacteria</taxon>
        <taxon>Pseudomonadati</taxon>
        <taxon>Campylobacterota</taxon>
        <taxon>Epsilonproteobacteria</taxon>
        <taxon>Campylobacterales</taxon>
        <taxon>Campylobacteraceae</taxon>
        <taxon>Campylobacter</taxon>
    </lineage>
</organism>
<reference evidence="1 2" key="1">
    <citation type="submission" date="2023-06" db="EMBL/GenBank/DDBJ databases">
        <title>Campylobacter magnum sp. nov., isolated from cecal contents of domestic pigs (Sus scrofa domesticus).</title>
        <authorList>
            <person name="Papic B."/>
            <person name="Gruntar I."/>
        </authorList>
    </citation>
    <scope>NUCLEOTIDE SEQUENCE [LARGE SCALE GENOMIC DNA]</scope>
    <source>
        <strain evidence="2">34484-21</strain>
    </source>
</reference>
<protein>
    <recommendedName>
        <fullName evidence="3">DUF4143 domain-containing protein</fullName>
    </recommendedName>
</protein>
<accession>A0ABT8TBZ1</accession>
<proteinExistence type="predicted"/>
<dbReference type="Proteomes" id="UP001171111">
    <property type="component" value="Unassembled WGS sequence"/>
</dbReference>
<evidence type="ECO:0000313" key="2">
    <source>
        <dbReference type="Proteomes" id="UP001171111"/>
    </source>
</evidence>
<comment type="caution">
    <text evidence="1">The sequence shown here is derived from an EMBL/GenBank/DDBJ whole genome shotgun (WGS) entry which is preliminary data.</text>
</comment>
<evidence type="ECO:0000313" key="1">
    <source>
        <dbReference type="EMBL" id="MDO2409392.1"/>
    </source>
</evidence>